<evidence type="ECO:0000259" key="2">
    <source>
        <dbReference type="PROSITE" id="PS51925"/>
    </source>
</evidence>
<protein>
    <submittedName>
        <fullName evidence="3">SWI-SNF complex subunit</fullName>
    </submittedName>
</protein>
<evidence type="ECO:0000313" key="4">
    <source>
        <dbReference type="Proteomes" id="UP001363622"/>
    </source>
</evidence>
<gene>
    <name evidence="3" type="ORF">IWZ03DRAFT_436334</name>
</gene>
<feature type="region of interest" description="Disordered" evidence="1">
    <location>
        <begin position="154"/>
        <end position="189"/>
    </location>
</feature>
<dbReference type="Pfam" id="PF02201">
    <property type="entry name" value="SWIB"/>
    <property type="match status" value="1"/>
</dbReference>
<name>A0ABR1KWC0_9PEZI</name>
<dbReference type="SUPFAM" id="SSF47592">
    <property type="entry name" value="SWIB/MDM2 domain"/>
    <property type="match status" value="1"/>
</dbReference>
<feature type="compositionally biased region" description="Basic and acidic residues" evidence="1">
    <location>
        <begin position="155"/>
        <end position="170"/>
    </location>
</feature>
<evidence type="ECO:0000256" key="1">
    <source>
        <dbReference type="SAM" id="MobiDB-lite"/>
    </source>
</evidence>
<sequence length="489" mass="55172">MIKHADLAMMMRRNPGPIAAHPPPMNPHQLQAQHQAELQKRELLKRQSRKPTDKNLPDGVEDMVIGDGVAQYKALRDVERKIDAAMMRKRLDINDFMSRNMTCYKTMRIWISNTAENQPWQQGTMDADAFDFNTENQATYRVTISARLLDDEHDAEAKKGGSASEQKDPDAMEEDNNEAAKNVPKKKSAAQRTKFSHFFKQITIDYDRSPALQPDGFSHIEWKKPENNAAAGANSDFDLLVFERKADENINVTINLYRDEVPERFLLSRPLAELLGTEEEDRGGVLMGIWTYVKANNLQSEEDSRKIRCDAELKAIFNGRDFVMFPDIPRDILPHLSPLPPYQLPYTIRVDKAYISPPAPGKPSAPTVYDVLVPLEDPLRTAMSNLTAPMSTLTQIAQLDDQLAHLVQAMHHSKAKHAFFTSFAADPVAFVKRWTSSQQRDLEVILGEATRGGGEDIASDEWRRGGKEGVWGSDKANEGVGIWLAKNKH</sequence>
<dbReference type="Proteomes" id="UP001363622">
    <property type="component" value="Unassembled WGS sequence"/>
</dbReference>
<comment type="caution">
    <text evidence="3">The sequence shown here is derived from an EMBL/GenBank/DDBJ whole genome shotgun (WGS) entry which is preliminary data.</text>
</comment>
<accession>A0ABR1KWC0</accession>
<feature type="domain" description="DM2" evidence="2">
    <location>
        <begin position="260"/>
        <end position="338"/>
    </location>
</feature>
<dbReference type="SMART" id="SM00151">
    <property type="entry name" value="SWIB"/>
    <property type="match status" value="1"/>
</dbReference>
<dbReference type="PANTHER" id="PTHR13844">
    <property type="entry name" value="SWI/SNF-RELATED MATRIX-ASSOCIATED ACTIN-DEPENDENT REGULATOR OF CHROMATIN SUBFAMILY D"/>
    <property type="match status" value="1"/>
</dbReference>
<proteinExistence type="predicted"/>
<dbReference type="InterPro" id="IPR036885">
    <property type="entry name" value="SWIB_MDM2_dom_sf"/>
</dbReference>
<dbReference type="EMBL" id="JBBPHU010000002">
    <property type="protein sequence ID" value="KAK7522463.1"/>
    <property type="molecule type" value="Genomic_DNA"/>
</dbReference>
<dbReference type="InterPro" id="IPR019835">
    <property type="entry name" value="SWIB_domain"/>
</dbReference>
<organism evidence="3 4">
    <name type="scientific">Phyllosticta citriasiana</name>
    <dbReference type="NCBI Taxonomy" id="595635"/>
    <lineage>
        <taxon>Eukaryota</taxon>
        <taxon>Fungi</taxon>
        <taxon>Dikarya</taxon>
        <taxon>Ascomycota</taxon>
        <taxon>Pezizomycotina</taxon>
        <taxon>Dothideomycetes</taxon>
        <taxon>Dothideomycetes incertae sedis</taxon>
        <taxon>Botryosphaeriales</taxon>
        <taxon>Phyllostictaceae</taxon>
        <taxon>Phyllosticta</taxon>
    </lineage>
</organism>
<dbReference type="CDD" id="cd10567">
    <property type="entry name" value="SWIB-MDM2_like"/>
    <property type="match status" value="1"/>
</dbReference>
<dbReference type="Gene3D" id="1.10.245.10">
    <property type="entry name" value="SWIB/MDM2 domain"/>
    <property type="match status" value="1"/>
</dbReference>
<dbReference type="InterPro" id="IPR003121">
    <property type="entry name" value="SWIB_MDM2_domain"/>
</dbReference>
<reference evidence="3 4" key="1">
    <citation type="submission" date="2024-04" db="EMBL/GenBank/DDBJ databases">
        <title>Phyllosticta paracitricarpa is synonymous to the EU quarantine fungus P. citricarpa based on phylogenomic analyses.</title>
        <authorList>
            <consortium name="Lawrence Berkeley National Laboratory"/>
            <person name="Van Ingen-Buijs V.A."/>
            <person name="Van Westerhoven A.C."/>
            <person name="Haridas S."/>
            <person name="Skiadas P."/>
            <person name="Martin F."/>
            <person name="Groenewald J.Z."/>
            <person name="Crous P.W."/>
            <person name="Seidl M.F."/>
        </authorList>
    </citation>
    <scope>NUCLEOTIDE SEQUENCE [LARGE SCALE GENOMIC DNA]</scope>
    <source>
        <strain evidence="3 4">CBS 123371</strain>
    </source>
</reference>
<keyword evidence="4" id="KW-1185">Reference proteome</keyword>
<evidence type="ECO:0000313" key="3">
    <source>
        <dbReference type="EMBL" id="KAK7522463.1"/>
    </source>
</evidence>
<dbReference type="PROSITE" id="PS51925">
    <property type="entry name" value="SWIB_MDM2"/>
    <property type="match status" value="1"/>
</dbReference>